<evidence type="ECO:0000313" key="1">
    <source>
        <dbReference type="EMBL" id="JAH28527.1"/>
    </source>
</evidence>
<accession>A0A0E9RI97</accession>
<reference evidence="1" key="2">
    <citation type="journal article" date="2015" name="Fish Shellfish Immunol.">
        <title>Early steps in the European eel (Anguilla anguilla)-Vibrio vulnificus interaction in the gills: Role of the RtxA13 toxin.</title>
        <authorList>
            <person name="Callol A."/>
            <person name="Pajuelo D."/>
            <person name="Ebbesson L."/>
            <person name="Teles M."/>
            <person name="MacKenzie S."/>
            <person name="Amaro C."/>
        </authorList>
    </citation>
    <scope>NUCLEOTIDE SEQUENCE</scope>
</reference>
<organism evidence="1">
    <name type="scientific">Anguilla anguilla</name>
    <name type="common">European freshwater eel</name>
    <name type="synonym">Muraena anguilla</name>
    <dbReference type="NCBI Taxonomy" id="7936"/>
    <lineage>
        <taxon>Eukaryota</taxon>
        <taxon>Metazoa</taxon>
        <taxon>Chordata</taxon>
        <taxon>Craniata</taxon>
        <taxon>Vertebrata</taxon>
        <taxon>Euteleostomi</taxon>
        <taxon>Actinopterygii</taxon>
        <taxon>Neopterygii</taxon>
        <taxon>Teleostei</taxon>
        <taxon>Anguilliformes</taxon>
        <taxon>Anguillidae</taxon>
        <taxon>Anguilla</taxon>
    </lineage>
</organism>
<protein>
    <submittedName>
        <fullName evidence="1">Uncharacterized protein</fullName>
    </submittedName>
</protein>
<name>A0A0E9RI97_ANGAN</name>
<dbReference type="EMBL" id="GBXM01080050">
    <property type="protein sequence ID" value="JAH28527.1"/>
    <property type="molecule type" value="Transcribed_RNA"/>
</dbReference>
<reference evidence="1" key="1">
    <citation type="submission" date="2014-11" db="EMBL/GenBank/DDBJ databases">
        <authorList>
            <person name="Amaro Gonzalez C."/>
        </authorList>
    </citation>
    <scope>NUCLEOTIDE SEQUENCE</scope>
</reference>
<dbReference type="AlphaFoldDB" id="A0A0E9RI97"/>
<dbReference type="EMBL" id="GBXM01079687">
    <property type="protein sequence ID" value="JAH28890.1"/>
    <property type="molecule type" value="Transcribed_RNA"/>
</dbReference>
<sequence>MENKIEDFVHSENKGFWVLFSSINKTGLSTVQG</sequence>
<proteinExistence type="predicted"/>